<dbReference type="PANTHER" id="PTHR14725:SF0">
    <property type="entry name" value="RIBOSOME-BINDING FACTOR A, MITOCHONDRIAL-RELATED"/>
    <property type="match status" value="1"/>
</dbReference>
<dbReference type="PANTHER" id="PTHR14725">
    <property type="entry name" value="RIBOSOME-BINDING FACTOR A, MITOCHONDRIAL-RELATED"/>
    <property type="match status" value="1"/>
</dbReference>
<dbReference type="InterPro" id="IPR000238">
    <property type="entry name" value="RbfA"/>
</dbReference>
<dbReference type="Gene3D" id="3.30.300.20">
    <property type="match status" value="1"/>
</dbReference>
<sequence length="134" mass="15412">MMNITDLMTSGENAARFAGYGLEINRVKVTPDYKGINVYWIAKESINDEEIDKLLQSRSGPLRHELTQLRVIGMIPKIKFIKDKEYARIVEVESKLAYADFGEDYEETDASIKYKSYLELTKSLDPELKEKILA</sequence>
<dbReference type="EMBL" id="LJIG01022732">
    <property type="protein sequence ID" value="KRT78995.1"/>
    <property type="molecule type" value="Genomic_DNA"/>
</dbReference>
<dbReference type="InterPro" id="IPR015946">
    <property type="entry name" value="KH_dom-like_a/b"/>
</dbReference>
<keyword evidence="2" id="KW-1185">Reference proteome</keyword>
<dbReference type="Proteomes" id="UP000051574">
    <property type="component" value="Unassembled WGS sequence"/>
</dbReference>
<gene>
    <name evidence="1" type="ORF">AMK59_8557</name>
</gene>
<dbReference type="SUPFAM" id="SSF89919">
    <property type="entry name" value="Ribosome-binding factor A, RbfA"/>
    <property type="match status" value="1"/>
</dbReference>
<accession>A0A0T6AV29</accession>
<organism evidence="1 2">
    <name type="scientific">Oryctes borbonicus</name>
    <dbReference type="NCBI Taxonomy" id="1629725"/>
    <lineage>
        <taxon>Eukaryota</taxon>
        <taxon>Metazoa</taxon>
        <taxon>Ecdysozoa</taxon>
        <taxon>Arthropoda</taxon>
        <taxon>Hexapoda</taxon>
        <taxon>Insecta</taxon>
        <taxon>Pterygota</taxon>
        <taxon>Neoptera</taxon>
        <taxon>Endopterygota</taxon>
        <taxon>Coleoptera</taxon>
        <taxon>Polyphaga</taxon>
        <taxon>Scarabaeiformia</taxon>
        <taxon>Scarabaeidae</taxon>
        <taxon>Dynastinae</taxon>
        <taxon>Oryctes</taxon>
    </lineage>
</organism>
<dbReference type="GO" id="GO:0006364">
    <property type="term" value="P:rRNA processing"/>
    <property type="evidence" value="ECO:0007669"/>
    <property type="project" value="InterPro"/>
</dbReference>
<evidence type="ECO:0000313" key="2">
    <source>
        <dbReference type="Proteomes" id="UP000051574"/>
    </source>
</evidence>
<protein>
    <submittedName>
        <fullName evidence="1">Uncharacterized protein</fullName>
    </submittedName>
</protein>
<dbReference type="AlphaFoldDB" id="A0A0T6AV29"/>
<dbReference type="OrthoDB" id="418445at2759"/>
<feature type="non-terminal residue" evidence="1">
    <location>
        <position position="134"/>
    </location>
</feature>
<evidence type="ECO:0000313" key="1">
    <source>
        <dbReference type="EMBL" id="KRT78995.1"/>
    </source>
</evidence>
<dbReference type="InterPro" id="IPR039212">
    <property type="entry name" value="RBFA_mitochondrial"/>
</dbReference>
<comment type="caution">
    <text evidence="1">The sequence shown here is derived from an EMBL/GenBank/DDBJ whole genome shotgun (WGS) entry which is preliminary data.</text>
</comment>
<dbReference type="Pfam" id="PF02033">
    <property type="entry name" value="RBFA"/>
    <property type="match status" value="1"/>
</dbReference>
<name>A0A0T6AV29_9SCAR</name>
<reference evidence="1 2" key="1">
    <citation type="submission" date="2015-09" db="EMBL/GenBank/DDBJ databases">
        <title>Draft genome of the scarab beetle Oryctes borbonicus.</title>
        <authorList>
            <person name="Meyer J.M."/>
            <person name="Markov G.V."/>
            <person name="Baskaran P."/>
            <person name="Herrmann M."/>
            <person name="Sommer R.J."/>
            <person name="Roedelsperger C."/>
        </authorList>
    </citation>
    <scope>NUCLEOTIDE SEQUENCE [LARGE SCALE GENOMIC DNA]</scope>
    <source>
        <strain evidence="1">OB123</strain>
        <tissue evidence="1">Whole animal</tissue>
    </source>
</reference>
<proteinExistence type="predicted"/>
<dbReference type="InterPro" id="IPR023799">
    <property type="entry name" value="RbfA_dom_sf"/>
</dbReference>